<dbReference type="InterPro" id="IPR032675">
    <property type="entry name" value="LRR_dom_sf"/>
</dbReference>
<keyword evidence="1" id="KW-0812">Transmembrane</keyword>
<dbReference type="VEuPathDB" id="TrichDB:TVAG_012960"/>
<dbReference type="AlphaFoldDB" id="A2DD52"/>
<dbReference type="EMBL" id="DS113189">
    <property type="protein sequence ID" value="EAY21531.1"/>
    <property type="molecule type" value="Genomic_DNA"/>
</dbReference>
<dbReference type="InterPro" id="IPR026906">
    <property type="entry name" value="LRR_5"/>
</dbReference>
<proteinExistence type="predicted"/>
<accession>A2DD52</accession>
<keyword evidence="1" id="KW-0472">Membrane</keyword>
<name>A2DD52_TRIV3</name>
<gene>
    <name evidence="2" type="ORF">TVAG_012960</name>
</gene>
<reference evidence="2" key="2">
    <citation type="journal article" date="2007" name="Science">
        <title>Draft genome sequence of the sexually transmitted pathogen Trichomonas vaginalis.</title>
        <authorList>
            <person name="Carlton J.M."/>
            <person name="Hirt R.P."/>
            <person name="Silva J.C."/>
            <person name="Delcher A.L."/>
            <person name="Schatz M."/>
            <person name="Zhao Q."/>
            <person name="Wortman J.R."/>
            <person name="Bidwell S.L."/>
            <person name="Alsmark U.C.M."/>
            <person name="Besteiro S."/>
            <person name="Sicheritz-Ponten T."/>
            <person name="Noel C.J."/>
            <person name="Dacks J.B."/>
            <person name="Foster P.G."/>
            <person name="Simillion C."/>
            <person name="Van de Peer Y."/>
            <person name="Miranda-Saavedra D."/>
            <person name="Barton G.J."/>
            <person name="Westrop G.D."/>
            <person name="Mueller S."/>
            <person name="Dessi D."/>
            <person name="Fiori P.L."/>
            <person name="Ren Q."/>
            <person name="Paulsen I."/>
            <person name="Zhang H."/>
            <person name="Bastida-Corcuera F.D."/>
            <person name="Simoes-Barbosa A."/>
            <person name="Brown M.T."/>
            <person name="Hayes R.D."/>
            <person name="Mukherjee M."/>
            <person name="Okumura C.Y."/>
            <person name="Schneider R."/>
            <person name="Smith A.J."/>
            <person name="Vanacova S."/>
            <person name="Villalvazo M."/>
            <person name="Haas B.J."/>
            <person name="Pertea M."/>
            <person name="Feldblyum T.V."/>
            <person name="Utterback T.R."/>
            <person name="Shu C.L."/>
            <person name="Osoegawa K."/>
            <person name="de Jong P.J."/>
            <person name="Hrdy I."/>
            <person name="Horvathova L."/>
            <person name="Zubacova Z."/>
            <person name="Dolezal P."/>
            <person name="Malik S.B."/>
            <person name="Logsdon J.M. Jr."/>
            <person name="Henze K."/>
            <person name="Gupta A."/>
            <person name="Wang C.C."/>
            <person name="Dunne R.L."/>
            <person name="Upcroft J.A."/>
            <person name="Upcroft P."/>
            <person name="White O."/>
            <person name="Salzberg S.L."/>
            <person name="Tang P."/>
            <person name="Chiu C.-H."/>
            <person name="Lee Y.-S."/>
            <person name="Embley T.M."/>
            <person name="Coombs G.H."/>
            <person name="Mottram J.C."/>
            <person name="Tachezy J."/>
            <person name="Fraser-Liggett C.M."/>
            <person name="Johnson P.J."/>
        </authorList>
    </citation>
    <scope>NUCLEOTIDE SEQUENCE [LARGE SCALE GENOMIC DNA]</scope>
    <source>
        <strain evidence="2">G3</strain>
    </source>
</reference>
<organism evidence="2 3">
    <name type="scientific">Trichomonas vaginalis (strain ATCC PRA-98 / G3)</name>
    <dbReference type="NCBI Taxonomy" id="412133"/>
    <lineage>
        <taxon>Eukaryota</taxon>
        <taxon>Metamonada</taxon>
        <taxon>Parabasalia</taxon>
        <taxon>Trichomonadida</taxon>
        <taxon>Trichomonadidae</taxon>
        <taxon>Trichomonas</taxon>
    </lineage>
</organism>
<feature type="transmembrane region" description="Helical" evidence="1">
    <location>
        <begin position="245"/>
        <end position="270"/>
    </location>
</feature>
<dbReference type="Gene3D" id="3.80.10.10">
    <property type="entry name" value="Ribonuclease Inhibitor"/>
    <property type="match status" value="1"/>
</dbReference>
<evidence type="ECO:0000313" key="2">
    <source>
        <dbReference type="EMBL" id="EAY21531.1"/>
    </source>
</evidence>
<dbReference type="SMR" id="A2DD52"/>
<protein>
    <submittedName>
        <fullName evidence="2">Surface antigen BspA-like</fullName>
    </submittedName>
</protein>
<sequence length="284" mass="32344">MPNLFNIRYRAFSYSAIESFKFNQYIKTILDEIFFSAKNLSKVTLLEGITRIEEYAFKNTSLSDITIPSTVESIHPTAFDLTDVKINVVKKNPYFFTSEHCLIDKLNGNLILTFGKLPLIFTIPNEVKKLGDNSIRPCNDSVTIESSILYQKSIGAAVIKISSSVISISQSAFTDVHFLYTVCYDGFVYSNDREFKKPELLRNAFVTDNYIYDEFLKLPTMKQCNEEIPNEMKIRLNVGLTTTEIVLIVVCSLLALILIVTFIVIAICLCKRKKEESSVFQQIL</sequence>
<reference evidence="2" key="1">
    <citation type="submission" date="2006-10" db="EMBL/GenBank/DDBJ databases">
        <authorList>
            <person name="Amadeo P."/>
            <person name="Zhao Q."/>
            <person name="Wortman J."/>
            <person name="Fraser-Liggett C."/>
            <person name="Carlton J."/>
        </authorList>
    </citation>
    <scope>NUCLEOTIDE SEQUENCE</scope>
    <source>
        <strain evidence="2">G3</strain>
    </source>
</reference>
<dbReference type="Pfam" id="PF13306">
    <property type="entry name" value="LRR_5"/>
    <property type="match status" value="2"/>
</dbReference>
<dbReference type="VEuPathDB" id="TrichDB:TVAGG3_0987880"/>
<dbReference type="RefSeq" id="XP_001582517.1">
    <property type="nucleotide sequence ID" value="XM_001582467.1"/>
</dbReference>
<dbReference type="Proteomes" id="UP000001542">
    <property type="component" value="Unassembled WGS sequence"/>
</dbReference>
<keyword evidence="3" id="KW-1185">Reference proteome</keyword>
<dbReference type="KEGG" id="tva:5467111"/>
<evidence type="ECO:0000313" key="3">
    <source>
        <dbReference type="Proteomes" id="UP000001542"/>
    </source>
</evidence>
<evidence type="ECO:0000256" key="1">
    <source>
        <dbReference type="SAM" id="Phobius"/>
    </source>
</evidence>
<dbReference type="InParanoid" id="A2DD52"/>
<keyword evidence="1" id="KW-1133">Transmembrane helix</keyword>